<proteinExistence type="predicted"/>
<dbReference type="Proteomes" id="UP000187344">
    <property type="component" value="Unassembled WGS sequence"/>
</dbReference>
<dbReference type="KEGG" id="bapa:BBC0178_015240"/>
<sequence length="135" mass="15520">MTVFRTFDMILVAIMICAAGITYKVKYDALKRIGEVQRIERQIVAEKNTINLLHAEWAMMIEPERMQVLATRYQDQLGLQVTEPRQIIKLQDIPERLPDQIENLIKDDELEEKNSLLARNGNANIDNIATGSVRP</sequence>
<comment type="caution">
    <text evidence="2">The sequence shown here is derived from an EMBL/GenBank/DDBJ whole genome shotgun (WGS) entry which is preliminary data.</text>
</comment>
<keyword evidence="3" id="KW-1185">Reference proteome</keyword>
<reference evidence="2 3" key="1">
    <citation type="submission" date="2016-12" db="EMBL/GenBank/DDBJ databases">
        <title>Comparative genomics of Bartonella apis.</title>
        <authorList>
            <person name="Engel P."/>
        </authorList>
    </citation>
    <scope>NUCLEOTIDE SEQUENCE [LARGE SCALE GENOMIC DNA]</scope>
    <source>
        <strain evidence="2 3">PEB0149</strain>
    </source>
</reference>
<evidence type="ECO:0008006" key="4">
    <source>
        <dbReference type="Google" id="ProtNLM"/>
    </source>
</evidence>
<dbReference type="RefSeq" id="WP_075868720.1">
    <property type="nucleotide sequence ID" value="NZ_CAMLAQ010000001.1"/>
</dbReference>
<keyword evidence="1" id="KW-1133">Transmembrane helix</keyword>
<name>A0A1R0F9I3_9HYPH</name>
<keyword evidence="1" id="KW-0472">Membrane</keyword>
<evidence type="ECO:0000313" key="3">
    <source>
        <dbReference type="Proteomes" id="UP000187344"/>
    </source>
</evidence>
<gene>
    <name evidence="2" type="ORF">PEB0149_010760</name>
</gene>
<dbReference type="OrthoDB" id="7165680at2"/>
<evidence type="ECO:0000256" key="1">
    <source>
        <dbReference type="SAM" id="Phobius"/>
    </source>
</evidence>
<feature type="transmembrane region" description="Helical" evidence="1">
    <location>
        <begin position="6"/>
        <end position="23"/>
    </location>
</feature>
<keyword evidence="1" id="KW-0812">Transmembrane</keyword>
<organism evidence="2 3">
    <name type="scientific">Bartonella apis</name>
    <dbReference type="NCBI Taxonomy" id="1686310"/>
    <lineage>
        <taxon>Bacteria</taxon>
        <taxon>Pseudomonadati</taxon>
        <taxon>Pseudomonadota</taxon>
        <taxon>Alphaproteobacteria</taxon>
        <taxon>Hyphomicrobiales</taxon>
        <taxon>Bartonellaceae</taxon>
        <taxon>Bartonella</taxon>
    </lineage>
</organism>
<dbReference type="GeneID" id="92992228"/>
<evidence type="ECO:0000313" key="2">
    <source>
        <dbReference type="EMBL" id="OLY43644.1"/>
    </source>
</evidence>
<protein>
    <recommendedName>
        <fullName evidence="4">Cell division protein FtsL</fullName>
    </recommendedName>
</protein>
<accession>A0A1R0F9I3</accession>
<dbReference type="AlphaFoldDB" id="A0A1R0F9I3"/>
<dbReference type="EMBL" id="LXYT01000001">
    <property type="protein sequence ID" value="OLY43644.1"/>
    <property type="molecule type" value="Genomic_DNA"/>
</dbReference>